<evidence type="ECO:0000313" key="2">
    <source>
        <dbReference type="EMBL" id="STC69746.1"/>
    </source>
</evidence>
<evidence type="ECO:0000256" key="1">
    <source>
        <dbReference type="SAM" id="Phobius"/>
    </source>
</evidence>
<proteinExistence type="predicted"/>
<dbReference type="Proteomes" id="UP000254467">
    <property type="component" value="Unassembled WGS sequence"/>
</dbReference>
<feature type="transmembrane region" description="Helical" evidence="1">
    <location>
        <begin position="37"/>
        <end position="57"/>
    </location>
</feature>
<dbReference type="AlphaFoldDB" id="A0A376CMK0"/>
<sequence>MPFADSFADSVAYLAQEASPQYPNYPAWYSNGLDWSWFIWIVVAIFVIGLIVTIMLSGKTSRRTGRREGGL</sequence>
<dbReference type="RefSeq" id="WP_018582587.1">
    <property type="nucleotide sequence ID" value="NZ_LDYD01000007.1"/>
</dbReference>
<dbReference type="OrthoDB" id="9915763at2"/>
<reference evidence="2 3" key="1">
    <citation type="submission" date="2018-06" db="EMBL/GenBank/DDBJ databases">
        <authorList>
            <consortium name="Pathogen Informatics"/>
            <person name="Doyle S."/>
        </authorList>
    </citation>
    <scope>NUCLEOTIDE SEQUENCE [LARGE SCALE GENOMIC DNA]</scope>
    <source>
        <strain evidence="2 3">NCTC11862</strain>
    </source>
</reference>
<organism evidence="2 3">
    <name type="scientific">Corynebacterium pilosum</name>
    <dbReference type="NCBI Taxonomy" id="35756"/>
    <lineage>
        <taxon>Bacteria</taxon>
        <taxon>Bacillati</taxon>
        <taxon>Actinomycetota</taxon>
        <taxon>Actinomycetes</taxon>
        <taxon>Mycobacteriales</taxon>
        <taxon>Corynebacteriaceae</taxon>
        <taxon>Corynebacterium</taxon>
    </lineage>
</organism>
<gene>
    <name evidence="2" type="ORF">NCTC11862_01545</name>
</gene>
<dbReference type="EMBL" id="UFXQ01000001">
    <property type="protein sequence ID" value="STC69746.1"/>
    <property type="molecule type" value="Genomic_DNA"/>
</dbReference>
<keyword evidence="1" id="KW-1133">Transmembrane helix</keyword>
<accession>A0A376CMK0</accession>
<keyword evidence="3" id="KW-1185">Reference proteome</keyword>
<keyword evidence="1" id="KW-0472">Membrane</keyword>
<evidence type="ECO:0000313" key="3">
    <source>
        <dbReference type="Proteomes" id="UP000254467"/>
    </source>
</evidence>
<protein>
    <submittedName>
        <fullName evidence="2">Uncharacterized protein</fullName>
    </submittedName>
</protein>
<keyword evidence="1" id="KW-0812">Transmembrane</keyword>
<name>A0A376CMK0_9CORY</name>